<evidence type="ECO:0000259" key="7">
    <source>
        <dbReference type="Pfam" id="PF02932"/>
    </source>
</evidence>
<organism evidence="8 9">
    <name type="scientific">Batillaria attramentaria</name>
    <dbReference type="NCBI Taxonomy" id="370345"/>
    <lineage>
        <taxon>Eukaryota</taxon>
        <taxon>Metazoa</taxon>
        <taxon>Spiralia</taxon>
        <taxon>Lophotrochozoa</taxon>
        <taxon>Mollusca</taxon>
        <taxon>Gastropoda</taxon>
        <taxon>Caenogastropoda</taxon>
        <taxon>Sorbeoconcha</taxon>
        <taxon>Cerithioidea</taxon>
        <taxon>Batillariidae</taxon>
        <taxon>Batillaria</taxon>
    </lineage>
</organism>
<dbReference type="Gene3D" id="2.70.170.10">
    <property type="entry name" value="Neurotransmitter-gated ion-channel ligand-binding domain"/>
    <property type="match status" value="1"/>
</dbReference>
<keyword evidence="5" id="KW-0407">Ion channel</keyword>
<dbReference type="SUPFAM" id="SSF63712">
    <property type="entry name" value="Nicotinic receptor ligand binding domain-like"/>
    <property type="match status" value="1"/>
</dbReference>
<comment type="caution">
    <text evidence="8">The sequence shown here is derived from an EMBL/GenBank/DDBJ whole genome shotgun (WGS) entry which is preliminary data.</text>
</comment>
<dbReference type="Pfam" id="PF02931">
    <property type="entry name" value="Neur_chan_LBD"/>
    <property type="match status" value="1"/>
</dbReference>
<evidence type="ECO:0000256" key="1">
    <source>
        <dbReference type="ARBA" id="ARBA00004141"/>
    </source>
</evidence>
<dbReference type="CDD" id="cd18989">
    <property type="entry name" value="LGIC_ECD_cation"/>
    <property type="match status" value="1"/>
</dbReference>
<dbReference type="CDD" id="cd19051">
    <property type="entry name" value="LGIC_TM_cation"/>
    <property type="match status" value="1"/>
</dbReference>
<dbReference type="PRINTS" id="PR00252">
    <property type="entry name" value="NRIONCHANNEL"/>
</dbReference>
<keyword evidence="5" id="KW-0732">Signal</keyword>
<feature type="transmembrane region" description="Helical" evidence="5">
    <location>
        <begin position="276"/>
        <end position="294"/>
    </location>
</feature>
<dbReference type="EMBL" id="JACVVK020000019">
    <property type="protein sequence ID" value="KAK7503587.1"/>
    <property type="molecule type" value="Genomic_DNA"/>
</dbReference>
<evidence type="ECO:0000313" key="8">
    <source>
        <dbReference type="EMBL" id="KAK7503587.1"/>
    </source>
</evidence>
<dbReference type="InterPro" id="IPR038050">
    <property type="entry name" value="Neuro_actylchol_rec"/>
</dbReference>
<protein>
    <recommendedName>
        <fullName evidence="10">Neurotransmitter-gated ion-channel ligand-binding domain-containing protein</fullName>
    </recommendedName>
</protein>
<feature type="signal peptide" evidence="5">
    <location>
        <begin position="1"/>
        <end position="21"/>
    </location>
</feature>
<feature type="transmembrane region" description="Helical" evidence="5">
    <location>
        <begin position="306"/>
        <end position="329"/>
    </location>
</feature>
<evidence type="ECO:0000256" key="4">
    <source>
        <dbReference type="ARBA" id="ARBA00023136"/>
    </source>
</evidence>
<evidence type="ECO:0008006" key="10">
    <source>
        <dbReference type="Google" id="ProtNLM"/>
    </source>
</evidence>
<feature type="chain" id="PRO_5044531727" description="Neurotransmitter-gated ion-channel ligand-binding domain-containing protein" evidence="5">
    <location>
        <begin position="22"/>
        <end position="417"/>
    </location>
</feature>
<keyword evidence="3 5" id="KW-1133">Transmembrane helix</keyword>
<feature type="transmembrane region" description="Helical" evidence="5">
    <location>
        <begin position="246"/>
        <end position="269"/>
    </location>
</feature>
<name>A0ABD0LW44_9CAEN</name>
<dbReference type="InterPro" id="IPR036734">
    <property type="entry name" value="Neur_chan_lig-bd_sf"/>
</dbReference>
<accession>A0ABD0LW44</accession>
<keyword evidence="4 5" id="KW-0472">Membrane</keyword>
<dbReference type="InterPro" id="IPR006202">
    <property type="entry name" value="Neur_chan_lig-bd"/>
</dbReference>
<sequence length="417" mass="45876">MTPFEALSAVCVAIVVCVVNAGTDNETAAVSSQYFLLRQDLLSRETVVGKVPPGGGTKNVTVSVSMTPIDVLDVDDVRQVVTSSVILTVSWTDPTLSWNDTSGQYSNLSSIELAGEEVWKPHVLFVNGASDTRMLDTYMGGTVRVQATGKVSLMSSPVLAFTCKMDLRVYPFDTQQCRMLMYINGIVGIEAVPTEMRSLSLRVVEDELAVSAEWSLEMLQVERRTLPGTDDVFLEYTWTLKRKTTYFVISFIVPIVMTSYMNVLVFIIPAENGEKISYLVSIFVSNAVFLGFCTNEMPQGLGSTPLVMYLVLGIMAESGILLIISSLILRRFHRNQQPNNRDLDPDYATLSAGSKLALPSNAVQPLENSANGDEYGDQPRRRPACPDCRVGNLDTVLFGVAFTINTMFVVLLLVHMM</sequence>
<gene>
    <name evidence="8" type="ORF">BaRGS_00005126</name>
</gene>
<reference evidence="8 9" key="1">
    <citation type="journal article" date="2023" name="Sci. Data">
        <title>Genome assembly of the Korean intertidal mud-creeper Batillaria attramentaria.</title>
        <authorList>
            <person name="Patra A.K."/>
            <person name="Ho P.T."/>
            <person name="Jun S."/>
            <person name="Lee S.J."/>
            <person name="Kim Y."/>
            <person name="Won Y.J."/>
        </authorList>
    </citation>
    <scope>NUCLEOTIDE SEQUENCE [LARGE SCALE GENOMIC DNA]</scope>
    <source>
        <strain evidence="8">Wonlab-2016</strain>
    </source>
</reference>
<dbReference type="AlphaFoldDB" id="A0ABD0LW44"/>
<dbReference type="Pfam" id="PF02932">
    <property type="entry name" value="Neur_chan_memb"/>
    <property type="match status" value="1"/>
</dbReference>
<dbReference type="InterPro" id="IPR036719">
    <property type="entry name" value="Neuro-gated_channel_TM_sf"/>
</dbReference>
<dbReference type="SUPFAM" id="SSF90112">
    <property type="entry name" value="Neurotransmitter-gated ion-channel transmembrane pore"/>
    <property type="match status" value="1"/>
</dbReference>
<comment type="subcellular location">
    <subcellularLocation>
        <location evidence="1">Membrane</location>
        <topology evidence="1">Multi-pass membrane protein</topology>
    </subcellularLocation>
</comment>
<evidence type="ECO:0000313" key="9">
    <source>
        <dbReference type="Proteomes" id="UP001519460"/>
    </source>
</evidence>
<feature type="transmembrane region" description="Helical" evidence="5">
    <location>
        <begin position="396"/>
        <end position="416"/>
    </location>
</feature>
<dbReference type="InterPro" id="IPR006029">
    <property type="entry name" value="Neurotrans-gated_channel_TM"/>
</dbReference>
<dbReference type="InterPro" id="IPR006201">
    <property type="entry name" value="Neur_channel"/>
</dbReference>
<dbReference type="Gene3D" id="1.20.58.390">
    <property type="entry name" value="Neurotransmitter-gated ion-channel transmembrane domain"/>
    <property type="match status" value="1"/>
</dbReference>
<dbReference type="PROSITE" id="PS00236">
    <property type="entry name" value="NEUROTR_ION_CHANNEL"/>
    <property type="match status" value="1"/>
</dbReference>
<dbReference type="GO" id="GO:0016020">
    <property type="term" value="C:membrane"/>
    <property type="evidence" value="ECO:0007669"/>
    <property type="project" value="UniProtKB-SubCell"/>
</dbReference>
<evidence type="ECO:0000256" key="2">
    <source>
        <dbReference type="ARBA" id="ARBA00022692"/>
    </source>
</evidence>
<keyword evidence="2 5" id="KW-0812">Transmembrane</keyword>
<feature type="domain" description="Neurotransmitter-gated ion-channel ligand-binding" evidence="6">
    <location>
        <begin position="52"/>
        <end position="181"/>
    </location>
</feature>
<evidence type="ECO:0000256" key="5">
    <source>
        <dbReference type="RuleBase" id="RU000687"/>
    </source>
</evidence>
<comment type="similarity">
    <text evidence="5">Belongs to the ligand-gated ion channel (TC 1.A.9) family.</text>
</comment>
<dbReference type="GO" id="GO:0034220">
    <property type="term" value="P:monoatomic ion transmembrane transport"/>
    <property type="evidence" value="ECO:0007669"/>
    <property type="project" value="UniProtKB-KW"/>
</dbReference>
<keyword evidence="5" id="KW-0406">Ion transport</keyword>
<keyword evidence="9" id="KW-1185">Reference proteome</keyword>
<proteinExistence type="inferred from homology"/>
<dbReference type="InterPro" id="IPR018000">
    <property type="entry name" value="Neurotransmitter_ion_chnl_CS"/>
</dbReference>
<keyword evidence="5" id="KW-0813">Transport</keyword>
<evidence type="ECO:0000256" key="3">
    <source>
        <dbReference type="ARBA" id="ARBA00022989"/>
    </source>
</evidence>
<dbReference type="PANTHER" id="PTHR18945">
    <property type="entry name" value="NEUROTRANSMITTER GATED ION CHANNEL"/>
    <property type="match status" value="1"/>
</dbReference>
<dbReference type="Proteomes" id="UP001519460">
    <property type="component" value="Unassembled WGS sequence"/>
</dbReference>
<evidence type="ECO:0000259" key="6">
    <source>
        <dbReference type="Pfam" id="PF02931"/>
    </source>
</evidence>
<feature type="domain" description="Neurotransmitter-gated ion-channel transmembrane" evidence="7">
    <location>
        <begin position="252"/>
        <end position="340"/>
    </location>
</feature>